<organism evidence="3 4">
    <name type="scientific">Bartonella doshiae</name>
    <dbReference type="NCBI Taxonomy" id="33044"/>
    <lineage>
        <taxon>Bacteria</taxon>
        <taxon>Pseudomonadati</taxon>
        <taxon>Pseudomonadota</taxon>
        <taxon>Alphaproteobacteria</taxon>
        <taxon>Hyphomicrobiales</taxon>
        <taxon>Bartonellaceae</taxon>
        <taxon>Bartonella</taxon>
    </lineage>
</organism>
<dbReference type="STRING" id="33044.GCA_900005695_01371"/>
<gene>
    <name evidence="3" type="ORF">NCTC12862_01319</name>
</gene>
<accession>A0A380ZF78</accession>
<evidence type="ECO:0000256" key="1">
    <source>
        <dbReference type="SAM" id="MobiDB-lite"/>
    </source>
</evidence>
<dbReference type="Gene3D" id="1.25.40.10">
    <property type="entry name" value="Tetratricopeptide repeat domain"/>
    <property type="match status" value="1"/>
</dbReference>
<feature type="signal peptide" evidence="2">
    <location>
        <begin position="1"/>
        <end position="28"/>
    </location>
</feature>
<reference evidence="3 4" key="1">
    <citation type="submission" date="2018-06" db="EMBL/GenBank/DDBJ databases">
        <authorList>
            <consortium name="Pathogen Informatics"/>
            <person name="Doyle S."/>
        </authorList>
    </citation>
    <scope>NUCLEOTIDE SEQUENCE [LARGE SCALE GENOMIC DNA]</scope>
    <source>
        <strain evidence="3 4">NCTC12862</strain>
    </source>
</reference>
<dbReference type="InterPro" id="IPR011990">
    <property type="entry name" value="TPR-like_helical_dom_sf"/>
</dbReference>
<keyword evidence="2" id="KW-0732">Signal</keyword>
<dbReference type="InterPro" id="IPR019734">
    <property type="entry name" value="TPR_rpt"/>
</dbReference>
<feature type="chain" id="PRO_5016954311" evidence="2">
    <location>
        <begin position="29"/>
        <end position="318"/>
    </location>
</feature>
<sequence length="318" mass="36493">MCACKKQNWKAVFFISAFIVCFALFTQSAPRKVSPFLPYDTADMSSAPVGVAPSATSNSQRTAQKQGMRLENQDSLLKEYDLDKLLHRIQTVLEHNSLENTKQQFHRFFDKKDSAVYSCPSYYPPLNKQLQTIKDIKQNHTTTNDQNNIAHGKSDDHENHPKEAHNRLEKIHEENSHTELHQGEDLSLLTAKTLYKKSYDFILSANYVEAEKAFCVFQDRYREDPLSGDALFWLAEALLGQKRYHDAAQVYLAVWYTDKKTLYGSEILLKLAISMAALGQNKEACALFSNIPKRYKSLECAFCKRLEKERSRSQCSLD</sequence>
<name>A0A380ZF78_BARDO</name>
<dbReference type="Proteomes" id="UP000254950">
    <property type="component" value="Unassembled WGS sequence"/>
</dbReference>
<dbReference type="RefSeq" id="WP_004856487.1">
    <property type="nucleotide sequence ID" value="NZ_CACVBH010000001.1"/>
</dbReference>
<evidence type="ECO:0000256" key="2">
    <source>
        <dbReference type="SAM" id="SignalP"/>
    </source>
</evidence>
<dbReference type="AlphaFoldDB" id="A0A380ZF78"/>
<protein>
    <submittedName>
        <fullName evidence="3">Tol-pal system protein YbgF</fullName>
    </submittedName>
</protein>
<evidence type="ECO:0000313" key="3">
    <source>
        <dbReference type="EMBL" id="SUV45628.1"/>
    </source>
</evidence>
<dbReference type="OrthoDB" id="7185608at2"/>
<evidence type="ECO:0000313" key="4">
    <source>
        <dbReference type="Proteomes" id="UP000254950"/>
    </source>
</evidence>
<dbReference type="EMBL" id="UFTF01000001">
    <property type="protein sequence ID" value="SUV45628.1"/>
    <property type="molecule type" value="Genomic_DNA"/>
</dbReference>
<feature type="region of interest" description="Disordered" evidence="1">
    <location>
        <begin position="142"/>
        <end position="163"/>
    </location>
</feature>
<dbReference type="SUPFAM" id="SSF48452">
    <property type="entry name" value="TPR-like"/>
    <property type="match status" value="1"/>
</dbReference>
<dbReference type="Pfam" id="PF13174">
    <property type="entry name" value="TPR_6"/>
    <property type="match status" value="2"/>
</dbReference>
<feature type="compositionally biased region" description="Basic and acidic residues" evidence="1">
    <location>
        <begin position="152"/>
        <end position="163"/>
    </location>
</feature>
<proteinExistence type="predicted"/>